<evidence type="ECO:0000259" key="1">
    <source>
        <dbReference type="PROSITE" id="PS50995"/>
    </source>
</evidence>
<keyword evidence="2" id="KW-0238">DNA-binding</keyword>
<dbReference type="InterPro" id="IPR036388">
    <property type="entry name" value="WH-like_DNA-bd_sf"/>
</dbReference>
<dbReference type="InterPro" id="IPR036390">
    <property type="entry name" value="WH_DNA-bd_sf"/>
</dbReference>
<dbReference type="InterPro" id="IPR039422">
    <property type="entry name" value="MarR/SlyA-like"/>
</dbReference>
<dbReference type="RefSeq" id="WP_183987930.1">
    <property type="nucleotide sequence ID" value="NZ_JACHHG010000009.1"/>
</dbReference>
<proteinExistence type="predicted"/>
<dbReference type="GO" id="GO:0003700">
    <property type="term" value="F:DNA-binding transcription factor activity"/>
    <property type="evidence" value="ECO:0007669"/>
    <property type="project" value="InterPro"/>
</dbReference>
<accession>A0A841I464</accession>
<dbReference type="PANTHER" id="PTHR33164:SF101">
    <property type="entry name" value="TRANSCRIPTIONAL REPRESSOR MPRA"/>
    <property type="match status" value="1"/>
</dbReference>
<dbReference type="AlphaFoldDB" id="A0A841I464"/>
<dbReference type="PRINTS" id="PR00598">
    <property type="entry name" value="HTHMARR"/>
</dbReference>
<organism evidence="2 3">
    <name type="scientific">Deinobacterium chartae</name>
    <dbReference type="NCBI Taxonomy" id="521158"/>
    <lineage>
        <taxon>Bacteria</taxon>
        <taxon>Thermotogati</taxon>
        <taxon>Deinococcota</taxon>
        <taxon>Deinococci</taxon>
        <taxon>Deinococcales</taxon>
        <taxon>Deinococcaceae</taxon>
        <taxon>Deinobacterium</taxon>
    </lineage>
</organism>
<dbReference type="EMBL" id="JACHHG010000009">
    <property type="protein sequence ID" value="MBB6099188.1"/>
    <property type="molecule type" value="Genomic_DNA"/>
</dbReference>
<protein>
    <submittedName>
        <fullName evidence="2">DNA-binding MarR family transcriptional regulator</fullName>
    </submittedName>
</protein>
<reference evidence="2 3" key="1">
    <citation type="submission" date="2020-08" db="EMBL/GenBank/DDBJ databases">
        <title>Genomic Encyclopedia of Type Strains, Phase IV (KMG-IV): sequencing the most valuable type-strain genomes for metagenomic binning, comparative biology and taxonomic classification.</title>
        <authorList>
            <person name="Goeker M."/>
        </authorList>
    </citation>
    <scope>NUCLEOTIDE SEQUENCE [LARGE SCALE GENOMIC DNA]</scope>
    <source>
        <strain evidence="2 3">DSM 21458</strain>
    </source>
</reference>
<dbReference type="PROSITE" id="PS50995">
    <property type="entry name" value="HTH_MARR_2"/>
    <property type="match status" value="1"/>
</dbReference>
<dbReference type="GO" id="GO:0003677">
    <property type="term" value="F:DNA binding"/>
    <property type="evidence" value="ECO:0007669"/>
    <property type="project" value="UniProtKB-KW"/>
</dbReference>
<keyword evidence="3" id="KW-1185">Reference proteome</keyword>
<dbReference type="Gene3D" id="1.10.10.10">
    <property type="entry name" value="Winged helix-like DNA-binding domain superfamily/Winged helix DNA-binding domain"/>
    <property type="match status" value="1"/>
</dbReference>
<gene>
    <name evidence="2" type="ORF">HNR42_002624</name>
</gene>
<evidence type="ECO:0000313" key="3">
    <source>
        <dbReference type="Proteomes" id="UP000569951"/>
    </source>
</evidence>
<dbReference type="InterPro" id="IPR000835">
    <property type="entry name" value="HTH_MarR-typ"/>
</dbReference>
<feature type="domain" description="HTH marR-type" evidence="1">
    <location>
        <begin position="11"/>
        <end position="149"/>
    </location>
</feature>
<dbReference type="SUPFAM" id="SSF46785">
    <property type="entry name" value="Winged helix' DNA-binding domain"/>
    <property type="match status" value="1"/>
</dbReference>
<dbReference type="PANTHER" id="PTHR33164">
    <property type="entry name" value="TRANSCRIPTIONAL REGULATOR, MARR FAMILY"/>
    <property type="match status" value="1"/>
</dbReference>
<dbReference type="Proteomes" id="UP000569951">
    <property type="component" value="Unassembled WGS sequence"/>
</dbReference>
<dbReference type="SMART" id="SM00347">
    <property type="entry name" value="HTH_MARR"/>
    <property type="match status" value="1"/>
</dbReference>
<sequence length="152" mass="17305">MEVRTDERRTRPSLEHEVFLAVQRLAGDLSHQAGELLKNAGLSSPQYNVLRILRGARNQGLTCGEIGERMLSKDPDVTRLLDRMERQGLVVRTRERADRRVVTSRITEKGLDLLAQLDEPVAELHHRQLAHLGSEKLGQLLSLLQEARFPER</sequence>
<evidence type="ECO:0000313" key="2">
    <source>
        <dbReference type="EMBL" id="MBB6099188.1"/>
    </source>
</evidence>
<comment type="caution">
    <text evidence="2">The sequence shown here is derived from an EMBL/GenBank/DDBJ whole genome shotgun (WGS) entry which is preliminary data.</text>
</comment>
<dbReference type="Pfam" id="PF12802">
    <property type="entry name" value="MarR_2"/>
    <property type="match status" value="1"/>
</dbReference>
<dbReference type="GO" id="GO:0006950">
    <property type="term" value="P:response to stress"/>
    <property type="evidence" value="ECO:0007669"/>
    <property type="project" value="TreeGrafter"/>
</dbReference>
<name>A0A841I464_9DEIO</name>